<dbReference type="GO" id="GO:0016462">
    <property type="term" value="F:pyrophosphatase activity"/>
    <property type="evidence" value="ECO:0007669"/>
    <property type="project" value="TreeGrafter"/>
</dbReference>
<comment type="caution">
    <text evidence="3">The sequence shown here is derived from an EMBL/GenBank/DDBJ whole genome shotgun (WGS) entry which is preliminary data.</text>
</comment>
<dbReference type="PANTHER" id="PTHR30005">
    <property type="entry name" value="EXOPOLYPHOSPHATASE"/>
    <property type="match status" value="1"/>
</dbReference>
<dbReference type="EMBL" id="AVFL01000009">
    <property type="protein sequence ID" value="EWY39961.1"/>
    <property type="molecule type" value="Genomic_DNA"/>
</dbReference>
<evidence type="ECO:0000259" key="2">
    <source>
        <dbReference type="Pfam" id="PF21697"/>
    </source>
</evidence>
<dbReference type="Gene3D" id="3.30.420.40">
    <property type="match status" value="1"/>
</dbReference>
<organism evidence="3 4">
    <name type="scientific">Skermanella stibiiresistens SB22</name>
    <dbReference type="NCBI Taxonomy" id="1385369"/>
    <lineage>
        <taxon>Bacteria</taxon>
        <taxon>Pseudomonadati</taxon>
        <taxon>Pseudomonadota</taxon>
        <taxon>Alphaproteobacteria</taxon>
        <taxon>Rhodospirillales</taxon>
        <taxon>Azospirillaceae</taxon>
        <taxon>Skermanella</taxon>
    </lineage>
</organism>
<keyword evidence="4" id="KW-1185">Reference proteome</keyword>
<dbReference type="InterPro" id="IPR050273">
    <property type="entry name" value="GppA/Ppx_hydrolase"/>
</dbReference>
<feature type="domain" description="Ppx/GppA phosphatase N-terminal" evidence="1">
    <location>
        <begin position="41"/>
        <end position="310"/>
    </location>
</feature>
<proteinExistence type="predicted"/>
<feature type="domain" description="Exopolyphosphatase C-terminal" evidence="2">
    <location>
        <begin position="349"/>
        <end position="492"/>
    </location>
</feature>
<dbReference type="Pfam" id="PF21697">
    <property type="entry name" value="Ppx_C"/>
    <property type="match status" value="1"/>
</dbReference>
<dbReference type="AlphaFoldDB" id="W9H598"/>
<evidence type="ECO:0000259" key="1">
    <source>
        <dbReference type="Pfam" id="PF02541"/>
    </source>
</evidence>
<sequence>MTLTLDRRPATDLMRSERIAVIDIGSNSIRLVVYDGLHRAPVPLFNEKIMCGLGRKVERTGRLNPEGVTLALDNIGRFARLIDGMDVARVDVLATAAVRDASDGADFVREIEARTGLTVRTIAGEEEARLSAMGVLSGTPGADGLMGDLGGGSLELVGLDRGVIGPQVTMPLGPLRLVESCGGKLPAATRVIDQHLKALPWLAQHKGRPFYPVGGSWRALAKLHMERVNHPLHIIHHYTVGGEELRAFAGEISRLGRPAVDKLSGVSRRRSDTLPFAALALERLLATVQPSTVVFSAHGLREGLLFDMLDASERQKDPLISACAGLAKRIGRFDQGEIITNWTASLFAGEDEPSARLRRASCLLSDLGWSEHPDYRAEHAYLRILRMPFAGIDHDERAFLALVAFARYGGRPDDPLTAVARGLVREGVAAKAAILGLALRLAQTLTGGVATLLQRTSLTVDEETLTLTIPEDARVLIGDSVQRRLDVVAKGLNRRGAVAVSNPPR</sequence>
<dbReference type="PANTHER" id="PTHR30005:SF0">
    <property type="entry name" value="RETROGRADE REGULATION PROTEIN 2"/>
    <property type="match status" value="1"/>
</dbReference>
<dbReference type="CDD" id="cd24052">
    <property type="entry name" value="ASKHA_NBD_HpPPX-GppA-like"/>
    <property type="match status" value="1"/>
</dbReference>
<dbReference type="Pfam" id="PF02541">
    <property type="entry name" value="Ppx-GppA"/>
    <property type="match status" value="1"/>
</dbReference>
<gene>
    <name evidence="3" type="ORF">N825_02925</name>
</gene>
<name>W9H598_9PROT</name>
<dbReference type="Gene3D" id="3.30.420.150">
    <property type="entry name" value="Exopolyphosphatase. Domain 2"/>
    <property type="match status" value="1"/>
</dbReference>
<dbReference type="RefSeq" id="WP_037453053.1">
    <property type="nucleotide sequence ID" value="NZ_AVFL01000009.1"/>
</dbReference>
<dbReference type="STRING" id="1385369.N825_02925"/>
<evidence type="ECO:0000313" key="4">
    <source>
        <dbReference type="Proteomes" id="UP000019486"/>
    </source>
</evidence>
<evidence type="ECO:0000313" key="3">
    <source>
        <dbReference type="EMBL" id="EWY39961.1"/>
    </source>
</evidence>
<dbReference type="InterPro" id="IPR003695">
    <property type="entry name" value="Ppx_GppA_N"/>
</dbReference>
<dbReference type="Proteomes" id="UP000019486">
    <property type="component" value="Unassembled WGS sequence"/>
</dbReference>
<dbReference type="OrthoDB" id="3698573at2"/>
<accession>W9H598</accession>
<dbReference type="InterPro" id="IPR043129">
    <property type="entry name" value="ATPase_NBD"/>
</dbReference>
<reference evidence="3 4" key="1">
    <citation type="submission" date="2013-08" db="EMBL/GenBank/DDBJ databases">
        <title>The genome sequence of Skermanella stibiiresistens.</title>
        <authorList>
            <person name="Zhu W."/>
            <person name="Wang G."/>
        </authorList>
    </citation>
    <scope>NUCLEOTIDE SEQUENCE [LARGE SCALE GENOMIC DNA]</scope>
    <source>
        <strain evidence="3 4">SB22</strain>
    </source>
</reference>
<dbReference type="SUPFAM" id="SSF109604">
    <property type="entry name" value="HD-domain/PDEase-like"/>
    <property type="match status" value="1"/>
</dbReference>
<dbReference type="PATRIC" id="fig|1385369.3.peg.2827"/>
<protein>
    <submittedName>
        <fullName evidence="3">Exopolyphosphatase</fullName>
    </submittedName>
</protein>
<dbReference type="InterPro" id="IPR048951">
    <property type="entry name" value="Ppx_C"/>
</dbReference>
<dbReference type="SUPFAM" id="SSF53067">
    <property type="entry name" value="Actin-like ATPase domain"/>
    <property type="match status" value="2"/>
</dbReference>
<dbReference type="Gene3D" id="1.10.3210.10">
    <property type="entry name" value="Hypothetical protein af1432"/>
    <property type="match status" value="1"/>
</dbReference>